<dbReference type="GO" id="GO:0015031">
    <property type="term" value="P:protein transport"/>
    <property type="evidence" value="ECO:0007669"/>
    <property type="project" value="InterPro"/>
</dbReference>
<gene>
    <name evidence="3" type="ORF">TRITD_7Av1G238510</name>
</gene>
<dbReference type="Gramene" id="TRITD7Av1G238510.2">
    <property type="protein sequence ID" value="TRITD7Av1G238510.2"/>
    <property type="gene ID" value="TRITD7Av1G238510"/>
</dbReference>
<dbReference type="PANTHER" id="PTHR12161">
    <property type="entry name" value="IST1 FAMILY MEMBER"/>
    <property type="match status" value="1"/>
</dbReference>
<feature type="region of interest" description="Disordered" evidence="2">
    <location>
        <begin position="276"/>
        <end position="374"/>
    </location>
</feature>
<keyword evidence="4" id="KW-1185">Reference proteome</keyword>
<feature type="region of interest" description="Disordered" evidence="2">
    <location>
        <begin position="463"/>
        <end position="513"/>
    </location>
</feature>
<dbReference type="AlphaFoldDB" id="A0A9R0ZMQ9"/>
<dbReference type="InterPro" id="IPR042277">
    <property type="entry name" value="IST1-like"/>
</dbReference>
<feature type="compositionally biased region" description="Polar residues" evidence="2">
    <location>
        <begin position="466"/>
        <end position="492"/>
    </location>
</feature>
<evidence type="ECO:0000256" key="1">
    <source>
        <dbReference type="ARBA" id="ARBA00005536"/>
    </source>
</evidence>
<evidence type="ECO:0008006" key="5">
    <source>
        <dbReference type="Google" id="ProtNLM"/>
    </source>
</evidence>
<feature type="compositionally biased region" description="Basic and acidic residues" evidence="2">
    <location>
        <begin position="326"/>
        <end position="354"/>
    </location>
</feature>
<dbReference type="OMA" id="MHPPGRA"/>
<accession>A0A9R0ZMQ9</accession>
<evidence type="ECO:0000313" key="3">
    <source>
        <dbReference type="EMBL" id="VAI79522.1"/>
    </source>
</evidence>
<reference evidence="3 4" key="1">
    <citation type="submission" date="2017-09" db="EMBL/GenBank/DDBJ databases">
        <authorList>
            <consortium name="International Durum Wheat Genome Sequencing Consortium (IDWGSC)"/>
            <person name="Milanesi L."/>
        </authorList>
    </citation>
    <scope>NUCLEOTIDE SEQUENCE [LARGE SCALE GENOMIC DNA]</scope>
    <source>
        <strain evidence="4">cv. Svevo</strain>
    </source>
</reference>
<dbReference type="InterPro" id="IPR005061">
    <property type="entry name" value="Ist1"/>
</dbReference>
<sequence length="794" mass="88685">MGVSFVFSSPIRCLQMLLGSWVARPRSARRDVRDFVPLRASELVGKHAFKCTRTRLVVIRRKKQAMIGFLKKDVADLLTNGLDIHAFGRAESENVFALWPPSPEEKLAKVLLIGGQVLVSLLEEKSETVMTECCSFVSCLCFQMDALIMEMNHASCYDMIEQYCDFLGKQLNSLQKQRDCPQESMEAVSTLIFATARFPDLPELCDLRHIFTERYGGSLEPFVSLEFIRKLESELFTNEEKFQVMQSIAEESSVGFDMRALEIKLWAARESEDDLLEKDSMNKDEPAVPLPIKQKDDGRLNDNTGRKNYDKSHGKEQLEKSVSPLDLKREKAQKDDNTRRRHADKADGKEHLEKSVSPLQTEREEAQRRVQKLKKKDLRPSEKELMEAVELDINGLPKQGSGLVKFPETESNRIVPPIVKPKETKKELGVQKENNRGLGYHHRSPIPGRPDYTRRHANLGCKALGLQNQGPTSLSPTSGKTTNRPSPVSNPNGAKGRNCDEKEEGNSCLRGRPQHLEDLGHTVQNGQRAPHRVANVQPPYVKPKLGMQPVKDDPAKPIDSNCNMSERTDRLVDKDVLRPVSVRRRPAAPAFDEAPNGEKVTSQKGNSHRIQPSKHKGATDGYDRKGNGVGNGRNVERTPSGRPSHSGMRNGVLYDDDYDGSMQQPKAGEAEAIDFGNLLPRAANGHHRLNSRNTDVHGGDPDEEERMMDKLLMHYSKKGSGTDETKTTVETSRTANCHGRAVSLPHESVSPGEAAKVPARSTSMRSDCPGGVRVHPKMPDFEELAARVMALRNA</sequence>
<feature type="compositionally biased region" description="Basic and acidic residues" evidence="2">
    <location>
        <begin position="617"/>
        <end position="626"/>
    </location>
</feature>
<evidence type="ECO:0000256" key="2">
    <source>
        <dbReference type="SAM" id="MobiDB-lite"/>
    </source>
</evidence>
<dbReference type="Gene3D" id="1.20.1260.60">
    <property type="entry name" value="Vacuolar protein sorting-associated protein Ist1"/>
    <property type="match status" value="1"/>
</dbReference>
<feature type="region of interest" description="Disordered" evidence="2">
    <location>
        <begin position="743"/>
        <end position="774"/>
    </location>
</feature>
<feature type="compositionally biased region" description="Polar residues" evidence="2">
    <location>
        <begin position="599"/>
        <end position="610"/>
    </location>
</feature>
<feature type="compositionally biased region" description="Basic and acidic residues" evidence="2">
    <location>
        <begin position="277"/>
        <end position="286"/>
    </location>
</feature>
<comment type="similarity">
    <text evidence="1">Belongs to the IST1 family.</text>
</comment>
<protein>
    <recommendedName>
        <fullName evidence="5">Regulator of Vps4 activity in the MVB pathway protein</fullName>
    </recommendedName>
</protein>
<proteinExistence type="inferred from homology"/>
<evidence type="ECO:0000313" key="4">
    <source>
        <dbReference type="Proteomes" id="UP000324705"/>
    </source>
</evidence>
<dbReference type="EMBL" id="LT934123">
    <property type="protein sequence ID" value="VAI79522.1"/>
    <property type="molecule type" value="Genomic_DNA"/>
</dbReference>
<feature type="region of interest" description="Disordered" evidence="2">
    <location>
        <begin position="539"/>
        <end position="563"/>
    </location>
</feature>
<feature type="compositionally biased region" description="Basic and acidic residues" evidence="2">
    <location>
        <begin position="293"/>
        <end position="319"/>
    </location>
</feature>
<dbReference type="Proteomes" id="UP000324705">
    <property type="component" value="Chromosome 7A"/>
</dbReference>
<name>A0A9R0ZMQ9_TRITD</name>
<feature type="region of interest" description="Disordered" evidence="2">
    <location>
        <begin position="584"/>
        <end position="650"/>
    </location>
</feature>
<organism evidence="3 4">
    <name type="scientific">Triticum turgidum subsp. durum</name>
    <name type="common">Durum wheat</name>
    <name type="synonym">Triticum durum</name>
    <dbReference type="NCBI Taxonomy" id="4567"/>
    <lineage>
        <taxon>Eukaryota</taxon>
        <taxon>Viridiplantae</taxon>
        <taxon>Streptophyta</taxon>
        <taxon>Embryophyta</taxon>
        <taxon>Tracheophyta</taxon>
        <taxon>Spermatophyta</taxon>
        <taxon>Magnoliopsida</taxon>
        <taxon>Liliopsida</taxon>
        <taxon>Poales</taxon>
        <taxon>Poaceae</taxon>
        <taxon>BOP clade</taxon>
        <taxon>Pooideae</taxon>
        <taxon>Triticodae</taxon>
        <taxon>Triticeae</taxon>
        <taxon>Triticinae</taxon>
        <taxon>Triticum</taxon>
    </lineage>
</organism>
<feature type="region of interest" description="Disordered" evidence="2">
    <location>
        <begin position="431"/>
        <end position="451"/>
    </location>
</feature>
<dbReference type="Pfam" id="PF03398">
    <property type="entry name" value="Ist1"/>
    <property type="match status" value="1"/>
</dbReference>
<dbReference type="PANTHER" id="PTHR12161:SF90">
    <property type="entry name" value="OS06G0687000 PROTEIN"/>
    <property type="match status" value="1"/>
</dbReference>